<evidence type="ECO:0000313" key="3">
    <source>
        <dbReference type="Proteomes" id="UP001281761"/>
    </source>
</evidence>
<sequence>MTYPKLEPPDGIRRDDRIPFPDLLPLSRIPPSPASLGDSPFAPSYVPPAPHVLGGGLVNYSGSPYEPLGAAISRPTSVLQPPLPALITSGPPNSTPSTPGRLTSSSLLSARTRNSIIEHSLEDPVKPSAKQKYEPHITHLNTLQKFFPEHKSSRSSVMTKLSRQKISMCIHNQQQKPHLNYLREDMSTQVSEQNKIIQKQQRQVPTHPPAHYTAKRDFVFEWMKTKSIPSRRRADIHSQPIPQIFSTGSNMLDYPLYTKIDKSTEKTVSQYTSFISSTAYLKSVMSTSTYASLYRTWMLNTMSVELFMAEQYSACLCGVFNTEVFQRQCTLPVPTPNPSLQPIPDNLVLPRSSVANPSDRHQRFPFSDYSRKQPRTPTPDLYPEFVISTFAPTLYPPVSSGNPSSYDYIPPFIHKRDLIHYRPKLQQSGVIPANLPRTLTREENYEMLEDALFDLDERIFCQSHWKHTKNAATIPWMNNNQSYLLKRPCSAIQLPSISSFNRKNAHLYPSLSPLSAFASRHSYSSTRYLFHSSNGLNHTPLFQMLQDRRRSSSWTPDEKERFVLVSLIHPRNYEAIARESLVNKTRSDLRDFAMFDIGLRKRKPQKSKSNTDAAVPPIIFDNSNQIDPLPKEPAQQPSETATTANPPVTHPYMTSRPLQYFNSNPIQRWIRECGVAMGIALIEETEELKENAEIERNIKLKFQQTSQDYIPALPEKDLQHYIVDQAETSSFEGGSSSLVSRILTSLPLNRTRLPPLHFPSLLEPPTPPPDVPRHSNLTPPQSPIPSTPSHQARELKNLLNHNSLVTTNLPEKRQKSVLNESKDNDEKVESIFMSTRQGNLGEKLGVIPQASPVEREKLFLFNVFDPPSAQSLFRNPHYPPNVLSITQVRRQSVKDFLSSSHVRTENQFVLNEQLHNVKRMYPRRVGGHINYSFYGNGIGVVQTVQQHNIPEDQFPIPQQESQEPYGSLKDVWFNRPPPSMRLPNTLSSTSTRM</sequence>
<evidence type="ECO:0000256" key="1">
    <source>
        <dbReference type="SAM" id="MobiDB-lite"/>
    </source>
</evidence>
<comment type="caution">
    <text evidence="2">The sequence shown here is derived from an EMBL/GenBank/DDBJ whole genome shotgun (WGS) entry which is preliminary data.</text>
</comment>
<dbReference type="Proteomes" id="UP001281761">
    <property type="component" value="Unassembled WGS sequence"/>
</dbReference>
<proteinExistence type="predicted"/>
<evidence type="ECO:0008006" key="4">
    <source>
        <dbReference type="Google" id="ProtNLM"/>
    </source>
</evidence>
<feature type="region of interest" description="Disordered" evidence="1">
    <location>
        <begin position="85"/>
        <end position="106"/>
    </location>
</feature>
<reference evidence="2 3" key="1">
    <citation type="journal article" date="2022" name="bioRxiv">
        <title>Genomics of Preaxostyla Flagellates Illuminates Evolutionary Transitions and the Path Towards Mitochondrial Loss.</title>
        <authorList>
            <person name="Novak L.V.F."/>
            <person name="Treitli S.C."/>
            <person name="Pyrih J."/>
            <person name="Halakuc P."/>
            <person name="Pipaliya S.V."/>
            <person name="Vacek V."/>
            <person name="Brzon O."/>
            <person name="Soukal P."/>
            <person name="Eme L."/>
            <person name="Dacks J.B."/>
            <person name="Karnkowska A."/>
            <person name="Elias M."/>
            <person name="Hampl V."/>
        </authorList>
    </citation>
    <scope>NUCLEOTIDE SEQUENCE [LARGE SCALE GENOMIC DNA]</scope>
    <source>
        <strain evidence="2">NAU3</strain>
        <tissue evidence="2">Gut</tissue>
    </source>
</reference>
<feature type="region of interest" description="Disordered" evidence="1">
    <location>
        <begin position="757"/>
        <end position="791"/>
    </location>
</feature>
<feature type="compositionally biased region" description="Polar residues" evidence="1">
    <location>
        <begin position="982"/>
        <end position="993"/>
    </location>
</feature>
<feature type="region of interest" description="Disordered" evidence="1">
    <location>
        <begin position="351"/>
        <end position="376"/>
    </location>
</feature>
<gene>
    <name evidence="2" type="ORF">BLNAU_10334</name>
</gene>
<dbReference type="EMBL" id="JARBJD010000075">
    <property type="protein sequence ID" value="KAK2954679.1"/>
    <property type="molecule type" value="Genomic_DNA"/>
</dbReference>
<keyword evidence="3" id="KW-1185">Reference proteome</keyword>
<feature type="region of interest" description="Disordered" evidence="1">
    <location>
        <begin position="603"/>
        <end position="650"/>
    </location>
</feature>
<feature type="compositionally biased region" description="Basic and acidic residues" evidence="1">
    <location>
        <begin position="7"/>
        <end position="19"/>
    </location>
</feature>
<feature type="region of interest" description="Disordered" evidence="1">
    <location>
        <begin position="803"/>
        <end position="824"/>
    </location>
</feature>
<feature type="region of interest" description="Disordered" evidence="1">
    <location>
        <begin position="974"/>
        <end position="993"/>
    </location>
</feature>
<organism evidence="2 3">
    <name type="scientific">Blattamonas nauphoetae</name>
    <dbReference type="NCBI Taxonomy" id="2049346"/>
    <lineage>
        <taxon>Eukaryota</taxon>
        <taxon>Metamonada</taxon>
        <taxon>Preaxostyla</taxon>
        <taxon>Oxymonadida</taxon>
        <taxon>Blattamonas</taxon>
    </lineage>
</organism>
<accession>A0ABQ9XT75</accession>
<feature type="region of interest" description="Disordered" evidence="1">
    <location>
        <begin position="1"/>
        <end position="39"/>
    </location>
</feature>
<protein>
    <recommendedName>
        <fullName evidence="4">Myb-like domain-containing protein</fullName>
    </recommendedName>
</protein>
<feature type="compositionally biased region" description="Low complexity" evidence="1">
    <location>
        <begin position="88"/>
        <end position="106"/>
    </location>
</feature>
<feature type="compositionally biased region" description="Basic and acidic residues" evidence="1">
    <location>
        <begin position="810"/>
        <end position="824"/>
    </location>
</feature>
<feature type="compositionally biased region" description="Polar residues" evidence="1">
    <location>
        <begin position="635"/>
        <end position="646"/>
    </location>
</feature>
<evidence type="ECO:0000313" key="2">
    <source>
        <dbReference type="EMBL" id="KAK2954679.1"/>
    </source>
</evidence>
<name>A0ABQ9XT75_9EUKA</name>